<dbReference type="Proteomes" id="UP000664835">
    <property type="component" value="Unassembled WGS sequence"/>
</dbReference>
<evidence type="ECO:0000256" key="2">
    <source>
        <dbReference type="ARBA" id="ARBA00022729"/>
    </source>
</evidence>
<dbReference type="Gene3D" id="3.40.190.10">
    <property type="entry name" value="Periplasmic binding protein-like II"/>
    <property type="match status" value="2"/>
</dbReference>
<reference evidence="4 5" key="1">
    <citation type="submission" date="2021-03" db="EMBL/GenBank/DDBJ databases">
        <title>Thiomicrorhabdus sp.nov.,novel sulfur-oxidizing bacteria isolated from coastal sediment.</title>
        <authorList>
            <person name="Liu X."/>
        </authorList>
    </citation>
    <scope>NUCLEOTIDE SEQUENCE [LARGE SCALE GENOMIC DNA]</scope>
    <source>
        <strain evidence="4 5">6S2-11</strain>
    </source>
</reference>
<dbReference type="PIRSF" id="PIRSF002825">
    <property type="entry name" value="CfbpA"/>
    <property type="match status" value="1"/>
</dbReference>
<organism evidence="4 5">
    <name type="scientific">Thiomicrorhabdus marina</name>
    <dbReference type="NCBI Taxonomy" id="2818442"/>
    <lineage>
        <taxon>Bacteria</taxon>
        <taxon>Pseudomonadati</taxon>
        <taxon>Pseudomonadota</taxon>
        <taxon>Gammaproteobacteria</taxon>
        <taxon>Thiotrichales</taxon>
        <taxon>Piscirickettsiaceae</taxon>
        <taxon>Thiomicrorhabdus</taxon>
    </lineage>
</organism>
<protein>
    <submittedName>
        <fullName evidence="4">Extracellular solute-binding protein</fullName>
    </submittedName>
</protein>
<name>A0ABS3Q515_9GAMM</name>
<keyword evidence="5" id="KW-1185">Reference proteome</keyword>
<evidence type="ECO:0000256" key="1">
    <source>
        <dbReference type="ARBA" id="ARBA00008520"/>
    </source>
</evidence>
<dbReference type="Pfam" id="PF13343">
    <property type="entry name" value="SBP_bac_6"/>
    <property type="match status" value="1"/>
</dbReference>
<keyword evidence="2 3" id="KW-0732">Signal</keyword>
<dbReference type="RefSeq" id="WP_208149331.1">
    <property type="nucleotide sequence ID" value="NZ_JAGETV010000010.1"/>
</dbReference>
<evidence type="ECO:0000313" key="5">
    <source>
        <dbReference type="Proteomes" id="UP000664835"/>
    </source>
</evidence>
<dbReference type="SUPFAM" id="SSF53850">
    <property type="entry name" value="Periplasmic binding protein-like II"/>
    <property type="match status" value="1"/>
</dbReference>
<sequence length="351" mass="38639">MNLLKAFAALKQLRFFSLIISFSLAMPLVAISAVQGVQAAESDLVVYSSRKEHLLKPLTDAYTKLTGVKITLYTGKEGALIERLKAEGAETQADVLMLADAGNLGYAAQEGLFQPLNSTLIEKNIPANLRDGAGLWTALSIRARTLIYNTNKLIPSDLKGYADLADPKWKNELCLRTSKKVYNKSLVASLIAHHGEEKAEQIVKGWVNNLAMKPQAKDSQVMQAIIGGGCDVGIVNSYYFGGLVKQQPDVPLKLFWPDQDTTGTHINVSGAGVIKHADQVQKAKQFIEWLSDGQAQEIYAEWNNEYPANPTIKPSELVASWGEFKADSLSLNEVVKYQQQAVKLMQRVGYR</sequence>
<dbReference type="PANTHER" id="PTHR30006:SF15">
    <property type="entry name" value="IRON-UTILIZATION PERIPLASMIC PROTEIN"/>
    <property type="match status" value="1"/>
</dbReference>
<dbReference type="InterPro" id="IPR026045">
    <property type="entry name" value="Ferric-bd"/>
</dbReference>
<comment type="similarity">
    <text evidence="1">Belongs to the bacterial solute-binding protein 1 family.</text>
</comment>
<feature type="chain" id="PRO_5046581466" evidence="3">
    <location>
        <begin position="40"/>
        <end position="351"/>
    </location>
</feature>
<dbReference type="EMBL" id="JAGETV010000010">
    <property type="protein sequence ID" value="MBO1927376.1"/>
    <property type="molecule type" value="Genomic_DNA"/>
</dbReference>
<evidence type="ECO:0000313" key="4">
    <source>
        <dbReference type="EMBL" id="MBO1927376.1"/>
    </source>
</evidence>
<comment type="caution">
    <text evidence="4">The sequence shown here is derived from an EMBL/GenBank/DDBJ whole genome shotgun (WGS) entry which is preliminary data.</text>
</comment>
<accession>A0ABS3Q515</accession>
<evidence type="ECO:0000256" key="3">
    <source>
        <dbReference type="SAM" id="SignalP"/>
    </source>
</evidence>
<gene>
    <name evidence="4" type="ORF">J3998_07265</name>
</gene>
<proteinExistence type="inferred from homology"/>
<dbReference type="PANTHER" id="PTHR30006">
    <property type="entry name" value="THIAMINE-BINDING PERIPLASMIC PROTEIN-RELATED"/>
    <property type="match status" value="1"/>
</dbReference>
<feature type="signal peptide" evidence="3">
    <location>
        <begin position="1"/>
        <end position="39"/>
    </location>
</feature>